<dbReference type="InterPro" id="IPR038156">
    <property type="entry name" value="PCS_N_sf"/>
</dbReference>
<keyword evidence="4" id="KW-0479">Metal-binding</keyword>
<dbReference type="OMA" id="HRAPFKQ"/>
<dbReference type="Pfam" id="PF05023">
    <property type="entry name" value="Phytochelatin"/>
    <property type="match status" value="1"/>
</dbReference>
<dbReference type="Proteomes" id="UP000195402">
    <property type="component" value="Unassembled WGS sequence"/>
</dbReference>
<evidence type="ECO:0000256" key="4">
    <source>
        <dbReference type="ARBA" id="ARBA00022723"/>
    </source>
</evidence>
<dbReference type="EMBL" id="MVGT01003956">
    <property type="protein sequence ID" value="OVA02360.1"/>
    <property type="molecule type" value="Genomic_DNA"/>
</dbReference>
<dbReference type="PANTHER" id="PTHR33447:SF2">
    <property type="entry name" value="GLUTATHIONE GAMMA-GLUTAMYLCYSTEINYLTRANSFERASE"/>
    <property type="match status" value="1"/>
</dbReference>
<dbReference type="PROSITE" id="PS51443">
    <property type="entry name" value="PCS"/>
    <property type="match status" value="1"/>
</dbReference>
<reference evidence="7 8" key="1">
    <citation type="journal article" date="2017" name="Mol. Plant">
        <title>The Genome of Medicinal Plant Macleaya cordata Provides New Insights into Benzylisoquinoline Alkaloids Metabolism.</title>
        <authorList>
            <person name="Liu X."/>
            <person name="Liu Y."/>
            <person name="Huang P."/>
            <person name="Ma Y."/>
            <person name="Qing Z."/>
            <person name="Tang Q."/>
            <person name="Cao H."/>
            <person name="Cheng P."/>
            <person name="Zheng Y."/>
            <person name="Yuan Z."/>
            <person name="Zhou Y."/>
            <person name="Liu J."/>
            <person name="Tang Z."/>
            <person name="Zhuo Y."/>
            <person name="Zhang Y."/>
            <person name="Yu L."/>
            <person name="Huang J."/>
            <person name="Yang P."/>
            <person name="Peng Q."/>
            <person name="Zhang J."/>
            <person name="Jiang W."/>
            <person name="Zhang Z."/>
            <person name="Lin K."/>
            <person name="Ro D.K."/>
            <person name="Chen X."/>
            <person name="Xiong X."/>
            <person name="Shang Y."/>
            <person name="Huang S."/>
            <person name="Zeng J."/>
        </authorList>
    </citation>
    <scope>NUCLEOTIDE SEQUENCE [LARGE SCALE GENOMIC DNA]</scope>
    <source>
        <strain evidence="8">cv. BLH2017</strain>
        <tissue evidence="7">Root</tissue>
    </source>
</reference>
<gene>
    <name evidence="7" type="ORF">BVC80_9099g160</name>
</gene>
<sequence length="501" mass="55417">MAVAGLYRRVLPSPPAIEFASSEGKQLFSEALQSGTMEGFFKLISYFQTQSEPAYCGLASISMVLNALAIDPRRKWKGPWRWFDESMLDCCEPLEKVKAEGITFGKVACLAHCAGAKVEAFRTNQSTINDFRKYVMACTSSEDCHVITSYHRAPFKQTGTGHFSPIGGYHAGSDMALILDVARFKYPPHWVPLTLLWEAMNTVDEATGHQRGFMLISRLQKTPSLLYTLSCKHESWISTAKYLMDDVHVLLKSDDVTDVQKVLSVVFTSLPTNFAEFIKWVAEVRRQEDAGSSLSEEEKGRLAVKEEVLKQVRETELFKHVAASSCCRNIPSLIDKDTLPEIAASVCCQGAELLTGKVGSSNGFCCKTTCVKCLKANGDTPVTVVSGTVVTGRSEQGVDMLVPFSQTNPWSCHVSGPCNTIRMHPVTSDIITVLLLALPPGTWSGITDEKLLQEIHNLMSTDNLPPLLQEEVLNLRRQLHFLKRCQDNKVDDDLGVPSLSQ</sequence>
<dbReference type="GO" id="GO:0010273">
    <property type="term" value="P:detoxification of copper ion"/>
    <property type="evidence" value="ECO:0007669"/>
    <property type="project" value="TreeGrafter"/>
</dbReference>
<keyword evidence="8" id="KW-1185">Reference proteome</keyword>
<dbReference type="Gene3D" id="3.90.70.30">
    <property type="entry name" value="Phytochelatin synthase, N-terminal domain"/>
    <property type="match status" value="1"/>
</dbReference>
<evidence type="ECO:0000256" key="5">
    <source>
        <dbReference type="ARBA" id="ARBA00023315"/>
    </source>
</evidence>
<dbReference type="SUPFAM" id="SSF54001">
    <property type="entry name" value="Cysteine proteinases"/>
    <property type="match status" value="1"/>
</dbReference>
<evidence type="ECO:0000256" key="3">
    <source>
        <dbReference type="ARBA" id="ARBA00022679"/>
    </source>
</evidence>
<evidence type="ECO:0000313" key="7">
    <source>
        <dbReference type="EMBL" id="OVA02360.1"/>
    </source>
</evidence>
<dbReference type="OrthoDB" id="448954at2759"/>
<comment type="caution">
    <text evidence="7">The sequence shown here is derived from an EMBL/GenBank/DDBJ whole genome shotgun (WGS) entry which is preliminary data.</text>
</comment>
<dbReference type="FunCoup" id="A0A200PVX6">
    <property type="interactions" value="157"/>
</dbReference>
<dbReference type="Pfam" id="PF09328">
    <property type="entry name" value="Phytochelatin_C"/>
    <property type="match status" value="1"/>
</dbReference>
<dbReference type="GO" id="GO:0046872">
    <property type="term" value="F:metal ion binding"/>
    <property type="evidence" value="ECO:0007669"/>
    <property type="project" value="UniProtKB-KW"/>
</dbReference>
<evidence type="ECO:0000259" key="6">
    <source>
        <dbReference type="PROSITE" id="PS51443"/>
    </source>
</evidence>
<dbReference type="InterPro" id="IPR040409">
    <property type="entry name" value="PCS-like"/>
</dbReference>
<keyword evidence="5" id="KW-0012">Acyltransferase</keyword>
<dbReference type="InParanoid" id="A0A200PVX6"/>
<feature type="domain" description="Peptidase C83" evidence="6">
    <location>
        <begin position="1"/>
        <end position="221"/>
    </location>
</feature>
<dbReference type="PANTHER" id="PTHR33447">
    <property type="entry name" value="GLUTATHIONE GAMMA-GLUTAMYLCYSTEINYLTRANSFERASE"/>
    <property type="match status" value="1"/>
</dbReference>
<evidence type="ECO:0000256" key="1">
    <source>
        <dbReference type="ARBA" id="ARBA00012468"/>
    </source>
</evidence>
<dbReference type="InterPro" id="IPR015407">
    <property type="entry name" value="Phytochelatin_synthase_C"/>
</dbReference>
<keyword evidence="3" id="KW-0808">Transferase</keyword>
<dbReference type="AlphaFoldDB" id="A0A200PVX6"/>
<dbReference type="GO" id="GO:0046938">
    <property type="term" value="P:phytochelatin biosynthetic process"/>
    <property type="evidence" value="ECO:0007669"/>
    <property type="project" value="InterPro"/>
</dbReference>
<dbReference type="GO" id="GO:0098849">
    <property type="term" value="P:cellular detoxification of cadmium ion"/>
    <property type="evidence" value="ECO:0007669"/>
    <property type="project" value="TreeGrafter"/>
</dbReference>
<dbReference type="STRING" id="56857.A0A200PVX6"/>
<dbReference type="GO" id="GO:0016756">
    <property type="term" value="F:glutathione gamma-glutamylcysteinyltransferase activity"/>
    <property type="evidence" value="ECO:0007669"/>
    <property type="project" value="UniProtKB-EC"/>
</dbReference>
<dbReference type="InterPro" id="IPR007719">
    <property type="entry name" value="PCS_N"/>
</dbReference>
<dbReference type="FunFam" id="3.90.70.30:FF:000001">
    <property type="entry name" value="Glutathione gamma-glutamylcysteinyltransferase 1"/>
    <property type="match status" value="1"/>
</dbReference>
<proteinExistence type="predicted"/>
<evidence type="ECO:0000256" key="2">
    <source>
        <dbReference type="ARBA" id="ARBA00022539"/>
    </source>
</evidence>
<dbReference type="InterPro" id="IPR038765">
    <property type="entry name" value="Papain-like_cys_pep_sf"/>
</dbReference>
<organism evidence="7 8">
    <name type="scientific">Macleaya cordata</name>
    <name type="common">Five-seeded plume-poppy</name>
    <name type="synonym">Bocconia cordata</name>
    <dbReference type="NCBI Taxonomy" id="56857"/>
    <lineage>
        <taxon>Eukaryota</taxon>
        <taxon>Viridiplantae</taxon>
        <taxon>Streptophyta</taxon>
        <taxon>Embryophyta</taxon>
        <taxon>Tracheophyta</taxon>
        <taxon>Spermatophyta</taxon>
        <taxon>Magnoliopsida</taxon>
        <taxon>Ranunculales</taxon>
        <taxon>Papaveraceae</taxon>
        <taxon>Papaveroideae</taxon>
        <taxon>Macleaya</taxon>
    </lineage>
</organism>
<keyword evidence="2" id="KW-0104">Cadmium</keyword>
<name>A0A200PVX6_MACCD</name>
<protein>
    <recommendedName>
        <fullName evidence="1">glutathione gamma-glutamylcysteinyltransferase</fullName>
        <ecNumber evidence="1">2.3.2.15</ecNumber>
    </recommendedName>
</protein>
<evidence type="ECO:0000313" key="8">
    <source>
        <dbReference type="Proteomes" id="UP000195402"/>
    </source>
</evidence>
<dbReference type="EC" id="2.3.2.15" evidence="1"/>
<accession>A0A200PVX6</accession>